<dbReference type="Proteomes" id="UP000011205">
    <property type="component" value="Unassembled WGS sequence"/>
</dbReference>
<sequence length="41" mass="4616">MHLHIICIKPEGRSRTPGPPLQRPCRASDLTVIANRRNLPT</sequence>
<dbReference type="PATRIC" id="fig|1160705.3.peg.1091"/>
<comment type="caution">
    <text evidence="1">The sequence shown here is derived from an EMBL/GenBank/DDBJ whole genome shotgun (WGS) entry which is preliminary data.</text>
</comment>
<proteinExistence type="predicted"/>
<name>L8PR95_STRVR</name>
<accession>L8PR95</accession>
<protein>
    <submittedName>
        <fullName evidence="1">Uncharacterized protein</fullName>
    </submittedName>
</protein>
<gene>
    <name evidence="1" type="ORF">STVIR_1093</name>
</gene>
<dbReference type="EMBL" id="AMLP01000041">
    <property type="protein sequence ID" value="ELS57937.1"/>
    <property type="molecule type" value="Genomic_DNA"/>
</dbReference>
<organism evidence="1 2">
    <name type="scientific">Streptomyces viridochromogenes Tue57</name>
    <dbReference type="NCBI Taxonomy" id="1160705"/>
    <lineage>
        <taxon>Bacteria</taxon>
        <taxon>Bacillati</taxon>
        <taxon>Actinomycetota</taxon>
        <taxon>Actinomycetes</taxon>
        <taxon>Kitasatosporales</taxon>
        <taxon>Streptomycetaceae</taxon>
        <taxon>Streptomyces</taxon>
    </lineage>
</organism>
<evidence type="ECO:0000313" key="1">
    <source>
        <dbReference type="EMBL" id="ELS57937.1"/>
    </source>
</evidence>
<reference evidence="1 2" key="1">
    <citation type="journal article" date="2013" name="Genome Announc.">
        <title>Draft Genome Sequence of Streptomyces viridochromogenes Strain Tu57, Producer of Avilamycin.</title>
        <authorList>
            <person name="Gruning B.A."/>
            <person name="Erxleben A."/>
            <person name="Hahnlein A."/>
            <person name="Gunther S."/>
        </authorList>
    </citation>
    <scope>NUCLEOTIDE SEQUENCE [LARGE SCALE GENOMIC DNA]</scope>
    <source>
        <strain evidence="1 2">Tue57</strain>
    </source>
</reference>
<dbReference type="AlphaFoldDB" id="L8PR95"/>
<evidence type="ECO:0000313" key="2">
    <source>
        <dbReference type="Proteomes" id="UP000011205"/>
    </source>
</evidence>